<dbReference type="PANTHER" id="PTHR43521:SF1">
    <property type="entry name" value="ALPHA-AMINOADIPIC SEMIALDEHYDE DEHYDROGENASE"/>
    <property type="match status" value="1"/>
</dbReference>
<evidence type="ECO:0000256" key="2">
    <source>
        <dbReference type="ARBA" id="ARBA00023027"/>
    </source>
</evidence>
<evidence type="ECO:0000256" key="1">
    <source>
        <dbReference type="ARBA" id="ARBA00023002"/>
    </source>
</evidence>
<dbReference type="InterPro" id="IPR044638">
    <property type="entry name" value="ALDH7A1-like"/>
</dbReference>
<keyword evidence="2" id="KW-0520">NAD</keyword>
<dbReference type="PANTHER" id="PTHR43521">
    <property type="entry name" value="ALPHA-AMINOADIPIC SEMIALDEHYDE DEHYDROGENASE"/>
    <property type="match status" value="1"/>
</dbReference>
<dbReference type="AlphaFoldDB" id="A0A1J5QGG3"/>
<dbReference type="Gene3D" id="3.40.605.10">
    <property type="entry name" value="Aldehyde Dehydrogenase, Chain A, domain 1"/>
    <property type="match status" value="1"/>
</dbReference>
<dbReference type="InterPro" id="IPR016162">
    <property type="entry name" value="Ald_DH_N"/>
</dbReference>
<dbReference type="Pfam" id="PF00171">
    <property type="entry name" value="Aldedh"/>
    <property type="match status" value="1"/>
</dbReference>
<dbReference type="InterPro" id="IPR016163">
    <property type="entry name" value="Ald_DH_C"/>
</dbReference>
<accession>A0A1J5QGG3</accession>
<dbReference type="EMBL" id="MLJW01000791">
    <property type="protein sequence ID" value="OIQ82552.1"/>
    <property type="molecule type" value="Genomic_DNA"/>
</dbReference>
<protein>
    <submittedName>
        <fullName evidence="4">Aldehyde dehydrogenase, thermostable</fullName>
        <ecNumber evidence="4">1.2.1.5</ecNumber>
    </submittedName>
</protein>
<sequence length="412" mass="42725">MRETANALRAKSVEAAALIVREVGKPIVEARGEVARAIAILDYYAQAALDPIGEVIPPSVPGMLIASRQAHGVAGLITPWNFPIAIPIWKAAPALAMGNAVVIKPSEYAIGCARFLEELFATTLPANIFTVVPGLAETGQALIANADVVSFTGSVLVGGKVVAAAAALGTPVQAEMGGQNPGIVLPDADLQLAATHLAQAAMGFAGQKCTATRRIIVVGDQARIDEVSQALIASVEALAPEDPTQEGVLVGPLIHSAARETFLSAAKQVISAGGRLLTGGQSLDRAGWFAKPALVTGLAPDHQLMMEETFAPFASIVGAKDVATAIELANSVRFGLTASVHGRDLEALLRVARELKTGMVKINTPTAGVDFHAPFGGTKDSSYGAREQGKDALRFYSVTRTVTIGAGTRIFE</sequence>
<name>A0A1J5QGG3_9ZZZZ</name>
<gene>
    <name evidence="4" type="primary">aldHT_2</name>
    <name evidence="4" type="ORF">GALL_356490</name>
</gene>
<dbReference type="EC" id="1.2.1.5" evidence="4"/>
<comment type="caution">
    <text evidence="4">The sequence shown here is derived from an EMBL/GenBank/DDBJ whole genome shotgun (WGS) entry which is preliminary data.</text>
</comment>
<reference evidence="4" key="1">
    <citation type="submission" date="2016-10" db="EMBL/GenBank/DDBJ databases">
        <title>Sequence of Gallionella enrichment culture.</title>
        <authorList>
            <person name="Poehlein A."/>
            <person name="Muehling M."/>
            <person name="Daniel R."/>
        </authorList>
    </citation>
    <scope>NUCLEOTIDE SEQUENCE</scope>
</reference>
<feature type="domain" description="Aldehyde dehydrogenase" evidence="3">
    <location>
        <begin position="1"/>
        <end position="402"/>
    </location>
</feature>
<dbReference type="SUPFAM" id="SSF53720">
    <property type="entry name" value="ALDH-like"/>
    <property type="match status" value="1"/>
</dbReference>
<dbReference type="InterPro" id="IPR015590">
    <property type="entry name" value="Aldehyde_DH_dom"/>
</dbReference>
<evidence type="ECO:0000313" key="4">
    <source>
        <dbReference type="EMBL" id="OIQ82552.1"/>
    </source>
</evidence>
<evidence type="ECO:0000259" key="3">
    <source>
        <dbReference type="Pfam" id="PF00171"/>
    </source>
</evidence>
<organism evidence="4">
    <name type="scientific">mine drainage metagenome</name>
    <dbReference type="NCBI Taxonomy" id="410659"/>
    <lineage>
        <taxon>unclassified sequences</taxon>
        <taxon>metagenomes</taxon>
        <taxon>ecological metagenomes</taxon>
    </lineage>
</organism>
<proteinExistence type="predicted"/>
<keyword evidence="1 4" id="KW-0560">Oxidoreductase</keyword>
<dbReference type="GO" id="GO:0004029">
    <property type="term" value="F:aldehyde dehydrogenase (NAD+) activity"/>
    <property type="evidence" value="ECO:0007669"/>
    <property type="project" value="InterPro"/>
</dbReference>
<dbReference type="InterPro" id="IPR016161">
    <property type="entry name" value="Ald_DH/histidinol_DH"/>
</dbReference>
<dbReference type="Gene3D" id="3.40.309.10">
    <property type="entry name" value="Aldehyde Dehydrogenase, Chain A, domain 2"/>
    <property type="match status" value="1"/>
</dbReference>